<comment type="subunit">
    <text evidence="5">Homopolymer.</text>
</comment>
<dbReference type="PANTHER" id="PTHR11109:SF7">
    <property type="entry name" value="GTP CYCLOHYDROLASE 1"/>
    <property type="match status" value="1"/>
</dbReference>
<evidence type="ECO:0000259" key="6">
    <source>
        <dbReference type="Pfam" id="PF01227"/>
    </source>
</evidence>
<dbReference type="HAMAP" id="MF_00223">
    <property type="entry name" value="FolE"/>
    <property type="match status" value="1"/>
</dbReference>
<keyword evidence="5" id="KW-0862">Zinc</keyword>
<accession>A0A1F7GTX3</accession>
<dbReference type="FunFam" id="3.30.1130.10:FF:000001">
    <property type="entry name" value="GTP cyclohydrolase 1"/>
    <property type="match status" value="1"/>
</dbReference>
<dbReference type="GO" id="GO:0046654">
    <property type="term" value="P:tetrahydrofolate biosynthetic process"/>
    <property type="evidence" value="ECO:0007669"/>
    <property type="project" value="UniProtKB-UniRule"/>
</dbReference>
<dbReference type="GO" id="GO:0003934">
    <property type="term" value="F:GTP cyclohydrolase I activity"/>
    <property type="evidence" value="ECO:0007669"/>
    <property type="project" value="UniProtKB-UniRule"/>
</dbReference>
<dbReference type="EMBL" id="MFZI01000011">
    <property type="protein sequence ID" value="OGK21962.1"/>
    <property type="molecule type" value="Genomic_DNA"/>
</dbReference>
<sequence>MKLTPTIKKLLIYFGEDIKRDGLKETPIRVERMYEELLSGYKKDPKSIFKKFESESYKGLITVTNIDFFSLCEHHLLPFFGKVSIGYIPNGHILGLSKFARLVDIYAKRLQVQEHLTTQIANSLMKHLNAQGVIVHITATHLCMSMRGVNKTNVVTKTTIVRGVLKEDQYLQNQFYMQI</sequence>
<dbReference type="GO" id="GO:0005525">
    <property type="term" value="F:GTP binding"/>
    <property type="evidence" value="ECO:0007669"/>
    <property type="project" value="UniProtKB-KW"/>
</dbReference>
<evidence type="ECO:0000256" key="4">
    <source>
        <dbReference type="ARBA" id="ARBA00022801"/>
    </source>
</evidence>
<name>A0A1F7GTX3_9BACT</name>
<dbReference type="InterPro" id="IPR001474">
    <property type="entry name" value="GTP_CycHdrlase_I"/>
</dbReference>
<keyword evidence="3 5" id="KW-0554">One-carbon metabolism</keyword>
<feature type="binding site" evidence="5">
    <location>
        <position position="143"/>
    </location>
    <ligand>
        <name>Zn(2+)</name>
        <dbReference type="ChEBI" id="CHEBI:29105"/>
    </ligand>
</feature>
<dbReference type="InterPro" id="IPR043134">
    <property type="entry name" value="GTP-CH-I_N"/>
</dbReference>
<dbReference type="GO" id="GO:0006730">
    <property type="term" value="P:one-carbon metabolic process"/>
    <property type="evidence" value="ECO:0007669"/>
    <property type="project" value="UniProtKB-UniRule"/>
</dbReference>
<evidence type="ECO:0000256" key="1">
    <source>
        <dbReference type="ARBA" id="ARBA00001052"/>
    </source>
</evidence>
<dbReference type="UniPathway" id="UPA00848">
    <property type="reaction ID" value="UER00151"/>
</dbReference>
<evidence type="ECO:0000256" key="3">
    <source>
        <dbReference type="ARBA" id="ARBA00022563"/>
    </source>
</evidence>
<dbReference type="PANTHER" id="PTHR11109">
    <property type="entry name" value="GTP CYCLOHYDROLASE I"/>
    <property type="match status" value="1"/>
</dbReference>
<keyword evidence="5" id="KW-0479">Metal-binding</keyword>
<dbReference type="GO" id="GO:0006729">
    <property type="term" value="P:tetrahydrobiopterin biosynthetic process"/>
    <property type="evidence" value="ECO:0007669"/>
    <property type="project" value="TreeGrafter"/>
</dbReference>
<keyword evidence="5" id="KW-0342">GTP-binding</keyword>
<dbReference type="AlphaFoldDB" id="A0A1F7GTX3"/>
<dbReference type="GO" id="GO:0005737">
    <property type="term" value="C:cytoplasm"/>
    <property type="evidence" value="ECO:0007669"/>
    <property type="project" value="TreeGrafter"/>
</dbReference>
<evidence type="ECO:0000256" key="5">
    <source>
        <dbReference type="HAMAP-Rule" id="MF_00223"/>
    </source>
</evidence>
<dbReference type="NCBIfam" id="NF006825">
    <property type="entry name" value="PRK09347.1-2"/>
    <property type="match status" value="1"/>
</dbReference>
<keyword evidence="5" id="KW-0547">Nucleotide-binding</keyword>
<dbReference type="InterPro" id="IPR043133">
    <property type="entry name" value="GTP-CH-I_C/QueF"/>
</dbReference>
<dbReference type="InterPro" id="IPR020602">
    <property type="entry name" value="GTP_CycHdrlase_I_dom"/>
</dbReference>
<evidence type="ECO:0000313" key="7">
    <source>
        <dbReference type="EMBL" id="OGK21962.1"/>
    </source>
</evidence>
<keyword evidence="4 5" id="KW-0378">Hydrolase</keyword>
<reference evidence="7 8" key="1">
    <citation type="journal article" date="2016" name="Nat. Commun.">
        <title>Thousands of microbial genomes shed light on interconnected biogeochemical processes in an aquifer system.</title>
        <authorList>
            <person name="Anantharaman K."/>
            <person name="Brown C.T."/>
            <person name="Hug L.A."/>
            <person name="Sharon I."/>
            <person name="Castelle C.J."/>
            <person name="Probst A.J."/>
            <person name="Thomas B.C."/>
            <person name="Singh A."/>
            <person name="Wilkins M.J."/>
            <person name="Karaoz U."/>
            <person name="Brodie E.L."/>
            <person name="Williams K.H."/>
            <person name="Hubbard S.S."/>
            <person name="Banfield J.F."/>
        </authorList>
    </citation>
    <scope>NUCLEOTIDE SEQUENCE [LARGE SCALE GENOMIC DNA]</scope>
</reference>
<evidence type="ECO:0000256" key="2">
    <source>
        <dbReference type="ARBA" id="ARBA00005080"/>
    </source>
</evidence>
<dbReference type="Proteomes" id="UP000177026">
    <property type="component" value="Unassembled WGS sequence"/>
</dbReference>
<feature type="binding site" evidence="5">
    <location>
        <position position="75"/>
    </location>
    <ligand>
        <name>Zn(2+)</name>
        <dbReference type="ChEBI" id="CHEBI:29105"/>
    </ligand>
</feature>
<dbReference type="Gene3D" id="3.30.1130.10">
    <property type="match status" value="1"/>
</dbReference>
<organism evidence="7 8">
    <name type="scientific">Candidatus Roizmanbacteria bacterium RIFCSPHIGHO2_01_FULL_39_8</name>
    <dbReference type="NCBI Taxonomy" id="1802033"/>
    <lineage>
        <taxon>Bacteria</taxon>
        <taxon>Candidatus Roizmaniibacteriota</taxon>
    </lineage>
</organism>
<comment type="similarity">
    <text evidence="5">Belongs to the GTP cyclohydrolase I family.</text>
</comment>
<comment type="catalytic activity">
    <reaction evidence="1 5">
        <text>GTP + H2O = 7,8-dihydroneopterin 3'-triphosphate + formate + H(+)</text>
        <dbReference type="Rhea" id="RHEA:17473"/>
        <dbReference type="ChEBI" id="CHEBI:15377"/>
        <dbReference type="ChEBI" id="CHEBI:15378"/>
        <dbReference type="ChEBI" id="CHEBI:15740"/>
        <dbReference type="ChEBI" id="CHEBI:37565"/>
        <dbReference type="ChEBI" id="CHEBI:58462"/>
        <dbReference type="EC" id="3.5.4.16"/>
    </reaction>
</comment>
<proteinExistence type="inferred from homology"/>
<gene>
    <name evidence="5" type="primary">folE</name>
    <name evidence="7" type="ORF">A2866_06115</name>
</gene>
<dbReference type="NCBIfam" id="TIGR00063">
    <property type="entry name" value="folE"/>
    <property type="match status" value="1"/>
</dbReference>
<evidence type="ECO:0000313" key="8">
    <source>
        <dbReference type="Proteomes" id="UP000177026"/>
    </source>
</evidence>
<comment type="caution">
    <text evidence="7">The sequence shown here is derived from an EMBL/GenBank/DDBJ whole genome shotgun (WGS) entry which is preliminary data.</text>
</comment>
<dbReference type="Gene3D" id="1.10.286.10">
    <property type="match status" value="1"/>
</dbReference>
<feature type="binding site" evidence="5">
    <location>
        <position position="72"/>
    </location>
    <ligand>
        <name>Zn(2+)</name>
        <dbReference type="ChEBI" id="CHEBI:29105"/>
    </ligand>
</feature>
<feature type="domain" description="GTP cyclohydrolase I" evidence="6">
    <location>
        <begin position="6"/>
        <end position="178"/>
    </location>
</feature>
<dbReference type="NCBIfam" id="NF006826">
    <property type="entry name" value="PRK09347.1-3"/>
    <property type="match status" value="1"/>
</dbReference>
<dbReference type="GO" id="GO:0008270">
    <property type="term" value="F:zinc ion binding"/>
    <property type="evidence" value="ECO:0007669"/>
    <property type="project" value="UniProtKB-UniRule"/>
</dbReference>
<comment type="pathway">
    <text evidence="2 5">Cofactor biosynthesis; 7,8-dihydroneopterin triphosphate biosynthesis; 7,8-dihydroneopterin triphosphate from GTP: step 1/1.</text>
</comment>
<dbReference type="SUPFAM" id="SSF55620">
    <property type="entry name" value="Tetrahydrobiopterin biosynthesis enzymes-like"/>
    <property type="match status" value="1"/>
</dbReference>
<protein>
    <recommendedName>
        <fullName evidence="5">GTP cyclohydrolase 1</fullName>
        <ecNumber evidence="5">3.5.4.16</ecNumber>
    </recommendedName>
    <alternativeName>
        <fullName evidence="5">GTP cyclohydrolase I</fullName>
        <shortName evidence="5">GTP-CH-I</shortName>
    </alternativeName>
</protein>
<dbReference type="EC" id="3.5.4.16" evidence="5"/>
<dbReference type="Pfam" id="PF01227">
    <property type="entry name" value="GTP_cyclohydroI"/>
    <property type="match status" value="1"/>
</dbReference>